<organism evidence="5 6">
    <name type="scientific">Aeromonas media</name>
    <dbReference type="NCBI Taxonomy" id="651"/>
    <lineage>
        <taxon>Bacteria</taxon>
        <taxon>Pseudomonadati</taxon>
        <taxon>Pseudomonadota</taxon>
        <taxon>Gammaproteobacteria</taxon>
        <taxon>Aeromonadales</taxon>
        <taxon>Aeromonadaceae</taxon>
        <taxon>Aeromonas</taxon>
    </lineage>
</organism>
<dbReference type="Pfam" id="PF07916">
    <property type="entry name" value="TraG_N"/>
    <property type="match status" value="1"/>
</dbReference>
<feature type="transmembrane region" description="Helical" evidence="3">
    <location>
        <begin position="370"/>
        <end position="391"/>
    </location>
</feature>
<gene>
    <name evidence="5" type="ORF">E4188_22325</name>
</gene>
<evidence type="ECO:0000256" key="2">
    <source>
        <dbReference type="SAM" id="MobiDB-lite"/>
    </source>
</evidence>
<feature type="transmembrane region" description="Helical" evidence="3">
    <location>
        <begin position="30"/>
        <end position="48"/>
    </location>
</feature>
<feature type="compositionally biased region" description="Polar residues" evidence="2">
    <location>
        <begin position="908"/>
        <end position="917"/>
    </location>
</feature>
<evidence type="ECO:0000256" key="3">
    <source>
        <dbReference type="SAM" id="Phobius"/>
    </source>
</evidence>
<keyword evidence="1" id="KW-0175">Coiled coil</keyword>
<keyword evidence="6" id="KW-1185">Reference proteome</keyword>
<dbReference type="EMBL" id="CP038449">
    <property type="protein sequence ID" value="QJT41238.1"/>
    <property type="molecule type" value="Genomic_DNA"/>
</dbReference>
<sequence>MWDVYVSGNFEIIVAAYNALAMMFSDGHNIYYGAAILSLLMLLITSLMKLTDENQKPVHNFFFGLFIFIILGGPATKVTVLVESRVTQQVQTIDNVPLLVAISGSIATTLLSRITDDFQTAFQVIQPINNAGNTGFGGLDPLRTLVKLNQADYANAMICRVASGNTDLCDTMTNYIRDCVARDILTGGSAQETSIGKMMNTAPQESLLGIKSTNNYWSTQTAVKSGTPVVKTCAAMYTYIDSLVTSASFKTQVDRYNEFVGITPDSLESAGQIVMQAGMSAYDMAVQRMVWESARRGLSQAGDMIGVQTNMMQFTAKDQRLIKMASSYELFLELAPALITFFEFLAIFISPIMLIMLATGRFGFMAAGSYIMFILFTNLWPLMAVGVESYINFAMASDMSSTQGYGAAALSWNGTPGVIEKAQTYLAVGSIMMAAIPTLAMAVLFKGVHSMSGVASKASPDAPINPQYVSPNIAAAPNGGKVSMGEQNIAYAPNSVGPGVMSGSSPYASVMDSARAVQSEVGKSAQGAQQRAEQSAVAVQSSYQNLMSATKQALSSNQLGSDEKAGLSEDMSAFQATVSDYAKRHNVSYDQALSKFSSSATSFSQTAEAGIGTGKLLGDFIKAGFTLNAGHTSSDGKSETDASSFSDSTGKGQTLQHGMNSTQSSTLQKAIRFATGQSSSHSAEYKSAASNLTQASETYSEAKTNAEQLSAAKKSLESGAISARLDLANHGNNAMYDAKGVLSDISKDANVARVLDSAGIMDRSGNLTSESLQRINTLHDTIKAQSHNAMSESAIGSAAALTFMAEQSAKMVGSMSDDDRQAGARLAHALNEIRPHEALQQIAEFGDKFSSHAKEALSFGGGDHASNVMSDVKGGLNTQMGQTANQVGQLYNQNEVTGDGGAIDRQHQSNNEGTYQSGYHGALAAKNDEKGHINPAPLLETKESQAARHMLDAVNAGEDSKLLERHELLKNRDAAFKDDPITYELPDGMWTNDPPFKRENER</sequence>
<name>A0ABX6NXX5_AERME</name>
<evidence type="ECO:0000313" key="5">
    <source>
        <dbReference type="EMBL" id="QJT41238.1"/>
    </source>
</evidence>
<geneLocation type="plasmid" evidence="6">
    <name>paeme5</name>
</geneLocation>
<feature type="domain" description="TraG N-terminal Proteobacteria" evidence="4">
    <location>
        <begin position="4"/>
        <end position="458"/>
    </location>
</feature>
<evidence type="ECO:0000256" key="1">
    <source>
        <dbReference type="SAM" id="Coils"/>
    </source>
</evidence>
<keyword evidence="3" id="KW-0472">Membrane</keyword>
<proteinExistence type="predicted"/>
<feature type="region of interest" description="Disordered" evidence="2">
    <location>
        <begin position="899"/>
        <end position="918"/>
    </location>
</feature>
<feature type="compositionally biased region" description="Polar residues" evidence="2">
    <location>
        <begin position="641"/>
        <end position="667"/>
    </location>
</feature>
<reference evidence="5 6" key="1">
    <citation type="submission" date="2019-03" db="EMBL/GenBank/DDBJ databases">
        <title>Novel transposon Tn6433 accelerates the dissemination of tet(E) in Aeromonas from aerobic biofilm under oxytetracycline stress.</title>
        <authorList>
            <person name="Shi Y."/>
            <person name="Tian Z."/>
            <person name="Zhang Y."/>
            <person name="Zhang H."/>
            <person name="Yang M."/>
        </authorList>
    </citation>
    <scope>NUCLEOTIDE SEQUENCE [LARGE SCALE GENOMIC DNA]</scope>
    <source>
        <strain evidence="5 6">R50-22</strain>
        <plasmid evidence="6">paeme5</plasmid>
    </source>
</reference>
<keyword evidence="3" id="KW-1133">Transmembrane helix</keyword>
<feature type="region of interest" description="Disordered" evidence="2">
    <location>
        <begin position="630"/>
        <end position="667"/>
    </location>
</feature>
<evidence type="ECO:0000259" key="4">
    <source>
        <dbReference type="Pfam" id="PF07916"/>
    </source>
</evidence>
<keyword evidence="3" id="KW-0812">Transmembrane</keyword>
<feature type="transmembrane region" description="Helical" evidence="3">
    <location>
        <begin position="60"/>
        <end position="82"/>
    </location>
</feature>
<feature type="transmembrane region" description="Helical" evidence="3">
    <location>
        <begin position="334"/>
        <end position="358"/>
    </location>
</feature>
<dbReference type="RefSeq" id="WP_171270038.1">
    <property type="nucleotide sequence ID" value="NZ_CP038446.1"/>
</dbReference>
<feature type="coiled-coil region" evidence="1">
    <location>
        <begin position="692"/>
        <end position="719"/>
    </location>
</feature>
<keyword evidence="5" id="KW-0614">Plasmid</keyword>
<dbReference type="Proteomes" id="UP000502657">
    <property type="component" value="Plasmid pAeme5"/>
</dbReference>
<evidence type="ECO:0000313" key="6">
    <source>
        <dbReference type="Proteomes" id="UP000502657"/>
    </source>
</evidence>
<dbReference type="InterPro" id="IPR012931">
    <property type="entry name" value="TraG_N_Proteobacteria"/>
</dbReference>
<feature type="transmembrane region" description="Helical" evidence="3">
    <location>
        <begin position="425"/>
        <end position="445"/>
    </location>
</feature>
<accession>A0ABX6NXX5</accession>
<protein>
    <submittedName>
        <fullName evidence="5">Conjugal transfer protein TraG</fullName>
    </submittedName>
</protein>